<feature type="binding site" evidence="5">
    <location>
        <position position="167"/>
    </location>
    <ligand>
        <name>ATP</name>
        <dbReference type="ChEBI" id="CHEBI:30616"/>
    </ligand>
</feature>
<dbReference type="Gene3D" id="3.30.565.10">
    <property type="entry name" value="Histidine kinase-like ATPase, C-terminal domain"/>
    <property type="match status" value="1"/>
</dbReference>
<dbReference type="GO" id="GO:0140662">
    <property type="term" value="F:ATP-dependent protein folding chaperone"/>
    <property type="evidence" value="ECO:0007669"/>
    <property type="project" value="InterPro"/>
</dbReference>
<evidence type="ECO:0000256" key="4">
    <source>
        <dbReference type="ARBA" id="ARBA00023186"/>
    </source>
</evidence>
<feature type="binding site" evidence="5">
    <location>
        <position position="45"/>
    </location>
    <ligand>
        <name>ATP</name>
        <dbReference type="ChEBI" id="CHEBI:30616"/>
    </ligand>
</feature>
<dbReference type="InterPro" id="IPR036890">
    <property type="entry name" value="HATPase_C_sf"/>
</dbReference>
<comment type="similarity">
    <text evidence="1">Belongs to the heat shock protein 90 family.</text>
</comment>
<feature type="binding site" evidence="5">
    <location>
        <position position="86"/>
    </location>
    <ligand>
        <name>ATP</name>
        <dbReference type="ChEBI" id="CHEBI:30616"/>
    </ligand>
</feature>
<dbReference type="HOGENOM" id="CLU_360990_0_0_1"/>
<name>L2GXZ2_VAVCU</name>
<dbReference type="Proteomes" id="UP000011081">
    <property type="component" value="Unassembled WGS sequence"/>
</dbReference>
<dbReference type="SUPFAM" id="SSF110942">
    <property type="entry name" value="HSP90 C-terminal domain"/>
    <property type="match status" value="1"/>
</dbReference>
<feature type="binding site" evidence="5">
    <location>
        <position position="354"/>
    </location>
    <ligand>
        <name>ATP</name>
        <dbReference type="ChEBI" id="CHEBI:30616"/>
    </ligand>
</feature>
<dbReference type="AlphaFoldDB" id="L2GXZ2"/>
<evidence type="ECO:0000256" key="3">
    <source>
        <dbReference type="ARBA" id="ARBA00022840"/>
    </source>
</evidence>
<feature type="binding site" evidence="5">
    <location>
        <position position="41"/>
    </location>
    <ligand>
        <name>ATP</name>
        <dbReference type="ChEBI" id="CHEBI:30616"/>
    </ligand>
</feature>
<organism evidence="7 8">
    <name type="scientific">Vavraia culicis (isolate floridensis)</name>
    <name type="common">Microsporidian parasite</name>
    <dbReference type="NCBI Taxonomy" id="948595"/>
    <lineage>
        <taxon>Eukaryota</taxon>
        <taxon>Fungi</taxon>
        <taxon>Fungi incertae sedis</taxon>
        <taxon>Microsporidia</taxon>
        <taxon>Pleistophoridae</taxon>
        <taxon>Vavraia</taxon>
    </lineage>
</organism>
<feature type="compositionally biased region" description="Basic and acidic residues" evidence="6">
    <location>
        <begin position="698"/>
        <end position="723"/>
    </location>
</feature>
<reference evidence="8" key="1">
    <citation type="submission" date="2011-03" db="EMBL/GenBank/DDBJ databases">
        <title>The genome sequence of Vavraia culicis strain floridensis.</title>
        <authorList>
            <consortium name="The Broad Institute Genome Sequencing Platform"/>
            <person name="Cuomo C."/>
            <person name="Becnel J."/>
            <person name="Sanscrainte N."/>
            <person name="Young S.K."/>
            <person name="Zeng Q."/>
            <person name="Gargeya S."/>
            <person name="Fitzgerald M."/>
            <person name="Haas B."/>
            <person name="Abouelleil A."/>
            <person name="Alvarado L."/>
            <person name="Arachchi H.M."/>
            <person name="Berlin A."/>
            <person name="Chapman S.B."/>
            <person name="Gearin G."/>
            <person name="Goldberg J."/>
            <person name="Griggs A."/>
            <person name="Gujja S."/>
            <person name="Hansen M."/>
            <person name="Heiman D."/>
            <person name="Howarth C."/>
            <person name="Larimer J."/>
            <person name="Lui A."/>
            <person name="MacDonald P.J.P."/>
            <person name="McCowen C."/>
            <person name="Montmayeur A."/>
            <person name="Murphy C."/>
            <person name="Neiman D."/>
            <person name="Pearson M."/>
            <person name="Priest M."/>
            <person name="Roberts A."/>
            <person name="Saif S."/>
            <person name="Shea T."/>
            <person name="Sisk P."/>
            <person name="Stolte C."/>
            <person name="Sykes S."/>
            <person name="Wortman J."/>
            <person name="Nusbaum C."/>
            <person name="Birren B."/>
        </authorList>
    </citation>
    <scope>NUCLEOTIDE SEQUENCE [LARGE SCALE GENOMIC DNA]</scope>
    <source>
        <strain evidence="8">floridensis</strain>
    </source>
</reference>
<feature type="binding site" evidence="5">
    <location>
        <begin position="101"/>
        <end position="102"/>
    </location>
    <ligand>
        <name>ATP</name>
        <dbReference type="ChEBI" id="CHEBI:30616"/>
    </ligand>
</feature>
<keyword evidence="2 5" id="KW-0547">Nucleotide-binding</keyword>
<dbReference type="GO" id="GO:0005524">
    <property type="term" value="F:ATP binding"/>
    <property type="evidence" value="ECO:0007669"/>
    <property type="project" value="UniProtKB-KW"/>
</dbReference>
<evidence type="ECO:0000256" key="2">
    <source>
        <dbReference type="ARBA" id="ARBA00022741"/>
    </source>
</evidence>
<feature type="compositionally biased region" description="Basic and acidic residues" evidence="6">
    <location>
        <begin position="735"/>
        <end position="758"/>
    </location>
</feature>
<dbReference type="GO" id="GO:0016887">
    <property type="term" value="F:ATP hydrolysis activity"/>
    <property type="evidence" value="ECO:0007669"/>
    <property type="project" value="InterPro"/>
</dbReference>
<protein>
    <recommendedName>
        <fullName evidence="9">Histidine kinase/HSP90-like ATPase domain-containing protein</fullName>
    </recommendedName>
</protein>
<evidence type="ECO:0000313" key="7">
    <source>
        <dbReference type="EMBL" id="ELA47955.1"/>
    </source>
</evidence>
<dbReference type="PANTHER" id="PTHR11528">
    <property type="entry name" value="HEAT SHOCK PROTEIN 90 FAMILY MEMBER"/>
    <property type="match status" value="1"/>
</dbReference>
<evidence type="ECO:0000256" key="6">
    <source>
        <dbReference type="SAM" id="MobiDB-lite"/>
    </source>
</evidence>
<dbReference type="STRING" id="948595.L2GXZ2"/>
<dbReference type="OrthoDB" id="2196062at2759"/>
<dbReference type="EMBL" id="GL877409">
    <property type="protein sequence ID" value="ELA47955.1"/>
    <property type="molecule type" value="Genomic_DNA"/>
</dbReference>
<dbReference type="Gene3D" id="1.20.120.790">
    <property type="entry name" value="Heat shock protein 90, C-terminal domain"/>
    <property type="match status" value="1"/>
</dbReference>
<keyword evidence="4" id="KW-0143">Chaperone</keyword>
<dbReference type="RefSeq" id="XP_008073558.1">
    <property type="nucleotide sequence ID" value="XM_008075367.1"/>
</dbReference>
<feature type="binding site" evidence="5">
    <location>
        <position position="81"/>
    </location>
    <ligand>
        <name>ATP</name>
        <dbReference type="ChEBI" id="CHEBI:30616"/>
    </ligand>
</feature>
<accession>L2GXZ2</accession>
<dbReference type="Pfam" id="PF13589">
    <property type="entry name" value="HATPase_c_3"/>
    <property type="match status" value="1"/>
</dbReference>
<feature type="region of interest" description="Disordered" evidence="6">
    <location>
        <begin position="670"/>
        <end position="758"/>
    </location>
</feature>
<keyword evidence="8" id="KW-1185">Reference proteome</keyword>
<proteinExistence type="inferred from homology"/>
<dbReference type="InterPro" id="IPR001404">
    <property type="entry name" value="Hsp90_fam"/>
</dbReference>
<dbReference type="PIRSF" id="PIRSF002583">
    <property type="entry name" value="Hsp90"/>
    <property type="match status" value="1"/>
</dbReference>
<dbReference type="GO" id="GO:0051082">
    <property type="term" value="F:unfolded protein binding"/>
    <property type="evidence" value="ECO:0007669"/>
    <property type="project" value="InterPro"/>
</dbReference>
<dbReference type="InterPro" id="IPR037196">
    <property type="entry name" value="HSP90_C"/>
</dbReference>
<evidence type="ECO:0000313" key="8">
    <source>
        <dbReference type="Proteomes" id="UP000011081"/>
    </source>
</evidence>
<dbReference type="SUPFAM" id="SSF54211">
    <property type="entry name" value="Ribosomal protein S5 domain 2-like"/>
    <property type="match status" value="1"/>
</dbReference>
<dbReference type="OMA" id="DEMMPNI"/>
<keyword evidence="3 5" id="KW-0067">ATP-binding</keyword>
<dbReference type="GeneID" id="19878425"/>
<evidence type="ECO:0000256" key="1">
    <source>
        <dbReference type="ARBA" id="ARBA00008239"/>
    </source>
</evidence>
<evidence type="ECO:0000256" key="5">
    <source>
        <dbReference type="PIRSR" id="PIRSR002583-1"/>
    </source>
</evidence>
<dbReference type="Gene3D" id="3.30.230.80">
    <property type="match status" value="1"/>
</dbReference>
<gene>
    <name evidence="7" type="ORF">VCUG_00538</name>
</gene>
<dbReference type="Pfam" id="PF00183">
    <property type="entry name" value="HSP90"/>
    <property type="match status" value="1"/>
</dbReference>
<sequence>MFLYLISALCNMTMHEIAIDDEMMPNITRKLINDPNAFLRELVSNSMDANKKLVIATKQSDIDTNKDIMLTLKDNVFTIGDNGIGMNKMELINYIGTMGGSGTRAMGDSKNFTGRFGVGFYSVFVVADEVRLITKKYGEGETYELVLKNGQKTYTIDTVADRGECGTTVQLKLSEAFSSGLDEEDLKKWMKDNLLEDPLRNYTIRMQTDRIKEKKEDKSDEKKVEETTTEGEKIEKEVDEYKKVDLFPWIAAVDEKKLEDYYKGIDGPGKILASDKMRVTVAQKDMDGKYRDVSFELLVVIPEFLDLRVLGMETKGKHCLFVNNQRIELEPVPAFLGPITFILKSSEAYLVSTREKLLNSKDTCTALYNSVQKKVLQLMKAEMKKDLKKVMKVYDYYIKTGYVESKKDNKSSLAEAFAAVMPFNTSEGQVTLRDFVGKLGADEEILYASIGHGTLDLPEGVHNPLFDGIKSPFILVSGLLDEQVVSMLEYKGKKMINIVNKEFKNKEAEKDDAFVSFCKRELKGVVDDVVMSVRLVNAPFFLKAKNAQFSQAHKQVIGEYTIKNSAFKKTIETDILLEVNVDSPEVKKIKELINEDYDRAVAALRSGVIAAGIICNMVYNDTTVAFLNMVNVQRNLLGLENAPIVVKEDEFDVDKEKNKVKKDLDDIKESVRGQNEDGEDDVNFGRIGDDESADETDERIKKDGKDIKTGDEVDEVNDQKDEAEMQYSTTEDETKDTKFEVGNEKVKEKPASAVREEL</sequence>
<dbReference type="InterPro" id="IPR020568">
    <property type="entry name" value="Ribosomal_Su5_D2-typ_SF"/>
</dbReference>
<dbReference type="InParanoid" id="L2GXZ2"/>
<dbReference type="SUPFAM" id="SSF55874">
    <property type="entry name" value="ATPase domain of HSP90 chaperone/DNA topoisomerase II/histidine kinase"/>
    <property type="match status" value="1"/>
</dbReference>
<evidence type="ECO:0008006" key="9">
    <source>
        <dbReference type="Google" id="ProtNLM"/>
    </source>
</evidence>
<dbReference type="VEuPathDB" id="MicrosporidiaDB:VCUG_00538"/>